<organism evidence="7 8">
    <name type="scientific">Actinobaculum massiliense ACS-171-V-Col2</name>
    <dbReference type="NCBI Taxonomy" id="883066"/>
    <lineage>
        <taxon>Bacteria</taxon>
        <taxon>Bacillati</taxon>
        <taxon>Actinomycetota</taxon>
        <taxon>Actinomycetes</taxon>
        <taxon>Actinomycetales</taxon>
        <taxon>Actinomycetaceae</taxon>
        <taxon>Actinobaculum</taxon>
    </lineage>
</organism>
<dbReference type="SUPFAM" id="SSF103473">
    <property type="entry name" value="MFS general substrate transporter"/>
    <property type="match status" value="2"/>
</dbReference>
<dbReference type="InterPro" id="IPR036259">
    <property type="entry name" value="MFS_trans_sf"/>
</dbReference>
<feature type="transmembrane region" description="Helical" evidence="5">
    <location>
        <begin position="60"/>
        <end position="78"/>
    </location>
</feature>
<evidence type="ECO:0000313" key="7">
    <source>
        <dbReference type="EMBL" id="EKU95918.1"/>
    </source>
</evidence>
<dbReference type="HOGENOM" id="CLU_000960_28_2_11"/>
<dbReference type="Proteomes" id="UP000009888">
    <property type="component" value="Unassembled WGS sequence"/>
</dbReference>
<keyword evidence="8" id="KW-1185">Reference proteome</keyword>
<dbReference type="STRING" id="202789.GCA_001457435_00070"/>
<sequence length="516" mass="55584">MGNFENTRFFKVPGSDRTYDRNKLLLVLLVALVISLMQVSSVNNLLPIIAQGLGAERTDLQWVLSGYSLMFGLVLVPAGRLGDIFGRSMTWMVGIVIFSVACLICGISTDPLMLNLARALQGFGAGVFSPQVTGMIQQYFSGRARAKAFAYMGLTVSASVAVGPLISGGLVQLLGTPGWRWSFFINVPIGLLGIALGAIWLPFSKERRTMGPEARKANREYRLAQKARGLMPGRKRGGRIDLDPLGMLLLTLAVLGIMLPFMTHFAWRWFLLAGAVVVLAAWVRWEAYYPTRGGIPMVNLNLFKIDSFSFGVAIGGIQFLGTTSVFAILALMLQQGLHFTALQAGMIGFPNALVSAYFAVWTGRRAVEKGRELQTLALAIMFGSLLATIGVAWGILLLHWSAWWLALPLTVFGIGQGIMGSANQTVTMSDVPRAHGGTAGGIQQTAQRIATAIGNAMLTAILFAFVVNQETAVGSQWATGFSVSLGAICAIVLIALTLAIIFQRRPRQLAPADRGD</sequence>
<protein>
    <recommendedName>
        <fullName evidence="6">Major facilitator superfamily (MFS) profile domain-containing protein</fullName>
    </recommendedName>
</protein>
<proteinExistence type="predicted"/>
<feature type="transmembrane region" description="Helical" evidence="5">
    <location>
        <begin position="373"/>
        <end position="396"/>
    </location>
</feature>
<keyword evidence="3 5" id="KW-1133">Transmembrane helix</keyword>
<feature type="transmembrane region" description="Helical" evidence="5">
    <location>
        <begin position="449"/>
        <end position="467"/>
    </location>
</feature>
<evidence type="ECO:0000256" key="2">
    <source>
        <dbReference type="ARBA" id="ARBA00022692"/>
    </source>
</evidence>
<dbReference type="GO" id="GO:0022857">
    <property type="term" value="F:transmembrane transporter activity"/>
    <property type="evidence" value="ECO:0007669"/>
    <property type="project" value="InterPro"/>
</dbReference>
<evidence type="ECO:0000256" key="3">
    <source>
        <dbReference type="ARBA" id="ARBA00022989"/>
    </source>
</evidence>
<feature type="transmembrane region" description="Helical" evidence="5">
    <location>
        <begin position="308"/>
        <end position="333"/>
    </location>
</feature>
<dbReference type="PANTHER" id="PTHR42718:SF39">
    <property type="entry name" value="ACTINORHODIN TRANSPORTER-RELATED"/>
    <property type="match status" value="1"/>
</dbReference>
<dbReference type="PANTHER" id="PTHR42718">
    <property type="entry name" value="MAJOR FACILITATOR SUPERFAMILY MULTIDRUG TRANSPORTER MFSC"/>
    <property type="match status" value="1"/>
</dbReference>
<keyword evidence="4 5" id="KW-0472">Membrane</keyword>
<feature type="transmembrane region" description="Helical" evidence="5">
    <location>
        <begin position="269"/>
        <end position="287"/>
    </location>
</feature>
<keyword evidence="2 5" id="KW-0812">Transmembrane</keyword>
<accession>K9EH13</accession>
<reference evidence="7 8" key="1">
    <citation type="submission" date="2012-09" db="EMBL/GenBank/DDBJ databases">
        <title>The Genome Sequence of Actinobaculum massiliae ACS-171-V-COL2.</title>
        <authorList>
            <consortium name="The Broad Institute Genome Sequencing Platform"/>
            <person name="Earl A."/>
            <person name="Ward D."/>
            <person name="Feldgarden M."/>
            <person name="Gevers D."/>
            <person name="Saerens B."/>
            <person name="Vaneechoutte M."/>
            <person name="Walker B."/>
            <person name="Young S.K."/>
            <person name="Zeng Q."/>
            <person name="Gargeya S."/>
            <person name="Fitzgerald M."/>
            <person name="Haas B."/>
            <person name="Abouelleil A."/>
            <person name="Alvarado L."/>
            <person name="Arachchi H.M."/>
            <person name="Berlin A."/>
            <person name="Chapman S.B."/>
            <person name="Goldberg J."/>
            <person name="Griggs A."/>
            <person name="Gujja S."/>
            <person name="Hansen M."/>
            <person name="Howarth C."/>
            <person name="Imamovic A."/>
            <person name="Larimer J."/>
            <person name="McCowen C."/>
            <person name="Montmayeur A."/>
            <person name="Murphy C."/>
            <person name="Neiman D."/>
            <person name="Pearson M."/>
            <person name="Priest M."/>
            <person name="Roberts A."/>
            <person name="Saif S."/>
            <person name="Shea T."/>
            <person name="Sisk P."/>
            <person name="Sykes S."/>
            <person name="Wortman J."/>
            <person name="Nusbaum C."/>
            <person name="Birren B."/>
        </authorList>
    </citation>
    <scope>NUCLEOTIDE SEQUENCE [LARGE SCALE GENOMIC DNA]</scope>
    <source>
        <strain evidence="8">ACS-171-V-Col2</strain>
    </source>
</reference>
<dbReference type="Gene3D" id="1.20.1250.20">
    <property type="entry name" value="MFS general substrate transporter like domains"/>
    <property type="match status" value="1"/>
</dbReference>
<evidence type="ECO:0000256" key="5">
    <source>
        <dbReference type="SAM" id="Phobius"/>
    </source>
</evidence>
<feature type="transmembrane region" description="Helical" evidence="5">
    <location>
        <begin position="244"/>
        <end position="263"/>
    </location>
</feature>
<feature type="transmembrane region" description="Helical" evidence="5">
    <location>
        <begin position="339"/>
        <end position="361"/>
    </location>
</feature>
<dbReference type="eggNOG" id="COG2814">
    <property type="taxonomic scope" value="Bacteria"/>
</dbReference>
<name>K9EH13_9ACTO</name>
<feature type="transmembrane region" description="Helical" evidence="5">
    <location>
        <begin position="90"/>
        <end position="109"/>
    </location>
</feature>
<dbReference type="Pfam" id="PF07690">
    <property type="entry name" value="MFS_1"/>
    <property type="match status" value="1"/>
</dbReference>
<dbReference type="EMBL" id="AGWL01000001">
    <property type="protein sequence ID" value="EKU95918.1"/>
    <property type="molecule type" value="Genomic_DNA"/>
</dbReference>
<dbReference type="PATRIC" id="fig|883066.3.peg.6"/>
<evidence type="ECO:0000256" key="1">
    <source>
        <dbReference type="ARBA" id="ARBA00004651"/>
    </source>
</evidence>
<comment type="caution">
    <text evidence="7">The sequence shown here is derived from an EMBL/GenBank/DDBJ whole genome shotgun (WGS) entry which is preliminary data.</text>
</comment>
<feature type="transmembrane region" description="Helical" evidence="5">
    <location>
        <begin position="183"/>
        <end position="203"/>
    </location>
</feature>
<dbReference type="InterPro" id="IPR011701">
    <property type="entry name" value="MFS"/>
</dbReference>
<dbReference type="InterPro" id="IPR020846">
    <property type="entry name" value="MFS_dom"/>
</dbReference>
<dbReference type="GO" id="GO:0005886">
    <property type="term" value="C:plasma membrane"/>
    <property type="evidence" value="ECO:0007669"/>
    <property type="project" value="UniProtKB-SubCell"/>
</dbReference>
<feature type="transmembrane region" description="Helical" evidence="5">
    <location>
        <begin position="479"/>
        <end position="502"/>
    </location>
</feature>
<comment type="subcellular location">
    <subcellularLocation>
        <location evidence="1">Cell membrane</location>
        <topology evidence="1">Multi-pass membrane protein</topology>
    </subcellularLocation>
</comment>
<feature type="transmembrane region" description="Helical" evidence="5">
    <location>
        <begin position="24"/>
        <end position="40"/>
    </location>
</feature>
<evidence type="ECO:0000313" key="8">
    <source>
        <dbReference type="Proteomes" id="UP000009888"/>
    </source>
</evidence>
<feature type="transmembrane region" description="Helical" evidence="5">
    <location>
        <begin position="148"/>
        <end position="171"/>
    </location>
</feature>
<feature type="transmembrane region" description="Helical" evidence="5">
    <location>
        <begin position="402"/>
        <end position="419"/>
    </location>
</feature>
<evidence type="ECO:0000259" key="6">
    <source>
        <dbReference type="PROSITE" id="PS50850"/>
    </source>
</evidence>
<dbReference type="CDD" id="cd17321">
    <property type="entry name" value="MFS_MMR_MDR_like"/>
    <property type="match status" value="1"/>
</dbReference>
<dbReference type="PROSITE" id="PS50850">
    <property type="entry name" value="MFS"/>
    <property type="match status" value="1"/>
</dbReference>
<dbReference type="RefSeq" id="WP_007000224.1">
    <property type="nucleotide sequence ID" value="NZ_JH992955.1"/>
</dbReference>
<feature type="domain" description="Major facilitator superfamily (MFS) profile" evidence="6">
    <location>
        <begin position="24"/>
        <end position="507"/>
    </location>
</feature>
<dbReference type="Gene3D" id="1.20.1720.10">
    <property type="entry name" value="Multidrug resistance protein D"/>
    <property type="match status" value="1"/>
</dbReference>
<evidence type="ECO:0000256" key="4">
    <source>
        <dbReference type="ARBA" id="ARBA00023136"/>
    </source>
</evidence>
<gene>
    <name evidence="7" type="ORF">HMPREF9233_00006</name>
</gene>
<dbReference type="AlphaFoldDB" id="K9EH13"/>